<evidence type="ECO:0000256" key="2">
    <source>
        <dbReference type="ARBA" id="ARBA00034247"/>
    </source>
</evidence>
<dbReference type="EMBL" id="FZOC01000002">
    <property type="protein sequence ID" value="SNR76083.1"/>
    <property type="molecule type" value="Genomic_DNA"/>
</dbReference>
<accession>A0A238YZL7</accession>
<dbReference type="GO" id="GO:0043709">
    <property type="term" value="P:cell adhesion involved in single-species biofilm formation"/>
    <property type="evidence" value="ECO:0007669"/>
    <property type="project" value="TreeGrafter"/>
</dbReference>
<dbReference type="EC" id="2.7.7.65" evidence="1"/>
<proteinExistence type="predicted"/>
<dbReference type="GO" id="GO:0052621">
    <property type="term" value="F:diguanylate cyclase activity"/>
    <property type="evidence" value="ECO:0007669"/>
    <property type="project" value="UniProtKB-EC"/>
</dbReference>
<dbReference type="PROSITE" id="PS50887">
    <property type="entry name" value="GGDEF"/>
    <property type="match status" value="1"/>
</dbReference>
<dbReference type="InterPro" id="IPR000160">
    <property type="entry name" value="GGDEF_dom"/>
</dbReference>
<dbReference type="CDD" id="cd01949">
    <property type="entry name" value="GGDEF"/>
    <property type="match status" value="1"/>
</dbReference>
<comment type="catalytic activity">
    <reaction evidence="2">
        <text>2 GTP = 3',3'-c-di-GMP + 2 diphosphate</text>
        <dbReference type="Rhea" id="RHEA:24898"/>
        <dbReference type="ChEBI" id="CHEBI:33019"/>
        <dbReference type="ChEBI" id="CHEBI:37565"/>
        <dbReference type="ChEBI" id="CHEBI:58805"/>
        <dbReference type="EC" id="2.7.7.65"/>
    </reaction>
</comment>
<dbReference type="Proteomes" id="UP000198324">
    <property type="component" value="Unassembled WGS sequence"/>
</dbReference>
<dbReference type="SUPFAM" id="SSF55073">
    <property type="entry name" value="Nucleotide cyclase"/>
    <property type="match status" value="1"/>
</dbReference>
<dbReference type="InterPro" id="IPR043128">
    <property type="entry name" value="Rev_trsase/Diguanyl_cyclase"/>
</dbReference>
<feature type="transmembrane region" description="Helical" evidence="3">
    <location>
        <begin position="69"/>
        <end position="86"/>
    </location>
</feature>
<keyword evidence="3" id="KW-0472">Membrane</keyword>
<sequence length="408" mass="44485">MSSLSFSLNLGTLFPVLLAITLVRVLAMLHYASLRRVYPGFRTLMYSALMVFSGVGLLLLRAWAGELPMLVFLSNMAMLVQGALVYHGLGQYGRVPRLRERTRQNCIFIVLVSSLQLADVLIDPNMERRVLVLCAAAMFMSIRIAVELPMRGVRILPGWRIMCFSYLVTAALQVLRAYNVLTIPEFSALTMQTGGVIGVYAILYRIMQGSLELYVVFAMNSAMLEDDLHAATARIEHMAQTDALTGVLNRRGLELLGAEALRTSFLAGDSAAVVMFDLDRFKRVNDTLGHAAGDELLRGVAAMCQGSLREGDVFARYGGEEFVLVAPRTGEREAVLLAERLRVAVESALFPVMAGERVTASFGVASADQGGLEALLQRADAALYAAKESGRNRVELSTGPGLRREAAA</sequence>
<feature type="domain" description="GGDEF" evidence="4">
    <location>
        <begin position="269"/>
        <end position="399"/>
    </location>
</feature>
<dbReference type="InterPro" id="IPR029787">
    <property type="entry name" value="Nucleotide_cyclase"/>
</dbReference>
<keyword evidence="3" id="KW-1133">Transmembrane helix</keyword>
<dbReference type="InterPro" id="IPR050469">
    <property type="entry name" value="Diguanylate_Cyclase"/>
</dbReference>
<feature type="transmembrane region" description="Helical" evidence="3">
    <location>
        <begin position="128"/>
        <end position="146"/>
    </location>
</feature>
<evidence type="ECO:0000259" key="4">
    <source>
        <dbReference type="PROSITE" id="PS50887"/>
    </source>
</evidence>
<evidence type="ECO:0000256" key="1">
    <source>
        <dbReference type="ARBA" id="ARBA00012528"/>
    </source>
</evidence>
<protein>
    <recommendedName>
        <fullName evidence="1">diguanylate cyclase</fullName>
        <ecNumber evidence="1">2.7.7.65</ecNumber>
    </recommendedName>
</protein>
<name>A0A238YZL7_9BACT</name>
<dbReference type="Gene3D" id="3.30.70.270">
    <property type="match status" value="1"/>
</dbReference>
<organism evidence="5 6">
    <name type="scientific">Humidesulfovibrio mexicanus</name>
    <dbReference type="NCBI Taxonomy" id="147047"/>
    <lineage>
        <taxon>Bacteria</taxon>
        <taxon>Pseudomonadati</taxon>
        <taxon>Thermodesulfobacteriota</taxon>
        <taxon>Desulfovibrionia</taxon>
        <taxon>Desulfovibrionales</taxon>
        <taxon>Desulfovibrionaceae</taxon>
        <taxon>Humidesulfovibrio</taxon>
    </lineage>
</organism>
<dbReference type="NCBIfam" id="TIGR00254">
    <property type="entry name" value="GGDEF"/>
    <property type="match status" value="1"/>
</dbReference>
<evidence type="ECO:0000313" key="6">
    <source>
        <dbReference type="Proteomes" id="UP000198324"/>
    </source>
</evidence>
<dbReference type="PANTHER" id="PTHR45138">
    <property type="entry name" value="REGULATORY COMPONENTS OF SENSORY TRANSDUCTION SYSTEM"/>
    <property type="match status" value="1"/>
</dbReference>
<keyword evidence="3" id="KW-0812">Transmembrane</keyword>
<dbReference type="Pfam" id="PF00990">
    <property type="entry name" value="GGDEF"/>
    <property type="match status" value="1"/>
</dbReference>
<evidence type="ECO:0000256" key="3">
    <source>
        <dbReference type="SAM" id="Phobius"/>
    </source>
</evidence>
<dbReference type="OrthoDB" id="9813903at2"/>
<reference evidence="5 6" key="1">
    <citation type="submission" date="2017-06" db="EMBL/GenBank/DDBJ databases">
        <authorList>
            <person name="Kim H.J."/>
            <person name="Triplett B.A."/>
        </authorList>
    </citation>
    <scope>NUCLEOTIDE SEQUENCE [LARGE SCALE GENOMIC DNA]</scope>
    <source>
        <strain evidence="5 6">DSM 13116</strain>
    </source>
</reference>
<dbReference type="GO" id="GO:0005886">
    <property type="term" value="C:plasma membrane"/>
    <property type="evidence" value="ECO:0007669"/>
    <property type="project" value="TreeGrafter"/>
</dbReference>
<dbReference type="FunFam" id="3.30.70.270:FF:000001">
    <property type="entry name" value="Diguanylate cyclase domain protein"/>
    <property type="match status" value="1"/>
</dbReference>
<dbReference type="AlphaFoldDB" id="A0A238YZL7"/>
<feature type="transmembrane region" description="Helical" evidence="3">
    <location>
        <begin position="12"/>
        <end position="32"/>
    </location>
</feature>
<feature type="transmembrane region" description="Helical" evidence="3">
    <location>
        <begin position="44"/>
        <end position="63"/>
    </location>
</feature>
<dbReference type="PANTHER" id="PTHR45138:SF9">
    <property type="entry name" value="DIGUANYLATE CYCLASE DGCM-RELATED"/>
    <property type="match status" value="1"/>
</dbReference>
<dbReference type="SMART" id="SM00267">
    <property type="entry name" value="GGDEF"/>
    <property type="match status" value="1"/>
</dbReference>
<dbReference type="RefSeq" id="WP_089272534.1">
    <property type="nucleotide sequence ID" value="NZ_FZOC01000002.1"/>
</dbReference>
<feature type="transmembrane region" description="Helical" evidence="3">
    <location>
        <begin position="158"/>
        <end position="175"/>
    </location>
</feature>
<gene>
    <name evidence="5" type="ORF">SAMN04488503_1094</name>
</gene>
<evidence type="ECO:0000313" key="5">
    <source>
        <dbReference type="EMBL" id="SNR76083.1"/>
    </source>
</evidence>
<feature type="transmembrane region" description="Helical" evidence="3">
    <location>
        <begin position="181"/>
        <end position="203"/>
    </location>
</feature>
<keyword evidence="6" id="KW-1185">Reference proteome</keyword>
<dbReference type="GO" id="GO:1902201">
    <property type="term" value="P:negative regulation of bacterial-type flagellum-dependent cell motility"/>
    <property type="evidence" value="ECO:0007669"/>
    <property type="project" value="TreeGrafter"/>
</dbReference>